<organism evidence="5 6">
    <name type="scientific">Tetrabaena socialis</name>
    <dbReference type="NCBI Taxonomy" id="47790"/>
    <lineage>
        <taxon>Eukaryota</taxon>
        <taxon>Viridiplantae</taxon>
        <taxon>Chlorophyta</taxon>
        <taxon>core chlorophytes</taxon>
        <taxon>Chlorophyceae</taxon>
        <taxon>CS clade</taxon>
        <taxon>Chlamydomonadales</taxon>
        <taxon>Tetrabaenaceae</taxon>
        <taxon>Tetrabaena</taxon>
    </lineage>
</organism>
<dbReference type="InterPro" id="IPR010376">
    <property type="entry name" value="GBBH-like_N"/>
</dbReference>
<gene>
    <name evidence="5" type="ORF">TSOC_001113</name>
</gene>
<evidence type="ECO:0000259" key="4">
    <source>
        <dbReference type="Pfam" id="PF06155"/>
    </source>
</evidence>
<keyword evidence="6" id="KW-1185">Reference proteome</keyword>
<dbReference type="AlphaFoldDB" id="A0A2J8AHK7"/>
<protein>
    <recommendedName>
        <fullName evidence="4">Gamma-butyrobetaine hydroxylase-like N-terminal domain-containing protein</fullName>
    </recommendedName>
</protein>
<feature type="compositionally biased region" description="Low complexity" evidence="3">
    <location>
        <begin position="80"/>
        <end position="104"/>
    </location>
</feature>
<proteinExistence type="predicted"/>
<evidence type="ECO:0000313" key="5">
    <source>
        <dbReference type="EMBL" id="PNH11991.1"/>
    </source>
</evidence>
<reference evidence="5 6" key="1">
    <citation type="journal article" date="2017" name="Mol. Biol. Evol.">
        <title>The 4-celled Tetrabaena socialis nuclear genome reveals the essential components for genetic control of cell number at the origin of multicellularity in the volvocine lineage.</title>
        <authorList>
            <person name="Featherston J."/>
            <person name="Arakaki Y."/>
            <person name="Hanschen E.R."/>
            <person name="Ferris P.J."/>
            <person name="Michod R.E."/>
            <person name="Olson B.J.S.C."/>
            <person name="Nozaki H."/>
            <person name="Durand P.M."/>
        </authorList>
    </citation>
    <scope>NUCLEOTIDE SEQUENCE [LARGE SCALE GENOMIC DNA]</scope>
    <source>
        <strain evidence="5 6">NIES-571</strain>
    </source>
</reference>
<evidence type="ECO:0000256" key="1">
    <source>
        <dbReference type="ARBA" id="ARBA00022723"/>
    </source>
</evidence>
<dbReference type="PANTHER" id="PTHR35303">
    <property type="entry name" value="OS02G0197800 PROTEIN"/>
    <property type="match status" value="1"/>
</dbReference>
<accession>A0A2J8AHK7</accession>
<sequence>MHKLAGLRVVSGRRHVGIMSVEPVGNYAIRIHFDDLHSSGIFTWDYLAGLGGPRRWAHMRDYLRRLRAAGLGRDPPPSPAAAAAARRAAAPEGAVGGAPSPRKA</sequence>
<evidence type="ECO:0000256" key="3">
    <source>
        <dbReference type="SAM" id="MobiDB-lite"/>
    </source>
</evidence>
<keyword evidence="1" id="KW-0479">Metal-binding</keyword>
<dbReference type="GO" id="GO:0046872">
    <property type="term" value="F:metal ion binding"/>
    <property type="evidence" value="ECO:0007669"/>
    <property type="project" value="UniProtKB-KW"/>
</dbReference>
<dbReference type="Proteomes" id="UP000236333">
    <property type="component" value="Unassembled WGS sequence"/>
</dbReference>
<dbReference type="Gene3D" id="3.30.2020.30">
    <property type="match status" value="1"/>
</dbReference>
<dbReference type="PANTHER" id="PTHR35303:SF5">
    <property type="entry name" value="OS02G0197800 PROTEIN"/>
    <property type="match status" value="1"/>
</dbReference>
<feature type="domain" description="Gamma-butyrobetaine hydroxylase-like N-terminal" evidence="4">
    <location>
        <begin position="10"/>
        <end position="47"/>
    </location>
</feature>
<keyword evidence="2" id="KW-0408">Iron</keyword>
<dbReference type="EMBL" id="PGGS01000017">
    <property type="protein sequence ID" value="PNH11991.1"/>
    <property type="molecule type" value="Genomic_DNA"/>
</dbReference>
<name>A0A2J8AHK7_9CHLO</name>
<evidence type="ECO:0000256" key="2">
    <source>
        <dbReference type="ARBA" id="ARBA00023004"/>
    </source>
</evidence>
<feature type="region of interest" description="Disordered" evidence="3">
    <location>
        <begin position="70"/>
        <end position="104"/>
    </location>
</feature>
<dbReference type="Pfam" id="PF06155">
    <property type="entry name" value="GBBH-like_N"/>
    <property type="match status" value="1"/>
</dbReference>
<evidence type="ECO:0000313" key="6">
    <source>
        <dbReference type="Proteomes" id="UP000236333"/>
    </source>
</evidence>
<comment type="caution">
    <text evidence="5">The sequence shown here is derived from an EMBL/GenBank/DDBJ whole genome shotgun (WGS) entry which is preliminary data.</text>
</comment>
<dbReference type="OrthoDB" id="19707at2759"/>
<dbReference type="InterPro" id="IPR038492">
    <property type="entry name" value="GBBH-like_N_sf"/>
</dbReference>